<dbReference type="EMBL" id="AKPH01000001">
    <property type="protein sequence ID" value="EJB97861.1"/>
    <property type="molecule type" value="Genomic_DNA"/>
</dbReference>
<dbReference type="PATRIC" id="fig|992069.3.peg.357"/>
<accession>I9VVT3</accession>
<proteinExistence type="predicted"/>
<dbReference type="Proteomes" id="UP000004741">
    <property type="component" value="Unassembled WGS sequence"/>
</dbReference>
<reference evidence="1 2" key="1">
    <citation type="journal article" date="2013" name="Pathog. Dis.">
        <title>Genome sequences of 65 Helicobacter pylori strains isolated from asymptomatic individuals and patients with gastric cancer, peptic ulcer disease, or gastritis.</title>
        <authorList>
            <person name="Blanchard T.G."/>
            <person name="Czinn S.J."/>
            <person name="Correa P."/>
            <person name="Nakazawa T."/>
            <person name="Keelan M."/>
            <person name="Morningstar L."/>
            <person name="Santana-Cruz I."/>
            <person name="Maroo A."/>
            <person name="McCracken C."/>
            <person name="Shefchek K."/>
            <person name="Daugherty S."/>
            <person name="Song Y."/>
            <person name="Fraser C.M."/>
            <person name="Fricke W.F."/>
        </authorList>
    </citation>
    <scope>NUCLEOTIDE SEQUENCE [LARGE SCALE GENOMIC DNA]</scope>
    <source>
        <strain evidence="1 2">Hp H-34</strain>
    </source>
</reference>
<organism evidence="1 2">
    <name type="scientific">Helicobacter pylori Hp H-34</name>
    <dbReference type="NCBI Taxonomy" id="992069"/>
    <lineage>
        <taxon>Bacteria</taxon>
        <taxon>Pseudomonadati</taxon>
        <taxon>Campylobacterota</taxon>
        <taxon>Epsilonproteobacteria</taxon>
        <taxon>Campylobacterales</taxon>
        <taxon>Helicobacteraceae</taxon>
        <taxon>Helicobacter</taxon>
    </lineage>
</organism>
<comment type="caution">
    <text evidence="1">The sequence shown here is derived from an EMBL/GenBank/DDBJ whole genome shotgun (WGS) entry which is preliminary data.</text>
</comment>
<evidence type="ECO:0000313" key="2">
    <source>
        <dbReference type="Proteomes" id="UP000004741"/>
    </source>
</evidence>
<gene>
    <name evidence="1" type="ORF">HPHPH34_0370</name>
</gene>
<protein>
    <submittedName>
        <fullName evidence="1">Uncharacterized protein</fullName>
    </submittedName>
</protein>
<evidence type="ECO:0000313" key="1">
    <source>
        <dbReference type="EMBL" id="EJB97861.1"/>
    </source>
</evidence>
<sequence>MRAKRPNPFLMAQVCLKRTCDRNIVNIASLTPNGGAFL</sequence>
<dbReference type="AlphaFoldDB" id="I9VVT3"/>
<name>I9VVT3_HELPX</name>